<gene>
    <name evidence="3" type="ORF">ALP21_101307</name>
</gene>
<keyword evidence="1" id="KW-0472">Membrane</keyword>
<dbReference type="GO" id="GO:0003677">
    <property type="term" value="F:DNA binding"/>
    <property type="evidence" value="ECO:0007669"/>
    <property type="project" value="InterPro"/>
</dbReference>
<dbReference type="EMBL" id="RBUI01000130">
    <property type="protein sequence ID" value="RMU85502.1"/>
    <property type="molecule type" value="Genomic_DNA"/>
</dbReference>
<proteinExistence type="predicted"/>
<dbReference type="SUPFAM" id="SSF47413">
    <property type="entry name" value="lambda repressor-like DNA-binding domains"/>
    <property type="match status" value="1"/>
</dbReference>
<comment type="caution">
    <text evidence="3">The sequence shown here is derived from an EMBL/GenBank/DDBJ whole genome shotgun (WGS) entry which is preliminary data.</text>
</comment>
<accession>A0A7Z6UT68</accession>
<evidence type="ECO:0000256" key="1">
    <source>
        <dbReference type="SAM" id="Phobius"/>
    </source>
</evidence>
<organism evidence="3 4">
    <name type="scientific">Pseudomonas savastanoi pv. phaseolicola</name>
    <name type="common">Pseudomonas syringae pv. phaseolicola</name>
    <dbReference type="NCBI Taxonomy" id="319"/>
    <lineage>
        <taxon>Bacteria</taxon>
        <taxon>Pseudomonadati</taxon>
        <taxon>Pseudomonadota</taxon>
        <taxon>Gammaproteobacteria</taxon>
        <taxon>Pseudomonadales</taxon>
        <taxon>Pseudomonadaceae</taxon>
        <taxon>Pseudomonas</taxon>
    </lineage>
</organism>
<keyword evidence="1" id="KW-0812">Transmembrane</keyword>
<feature type="domain" description="HTH cro/C1-type" evidence="2">
    <location>
        <begin position="56"/>
        <end position="91"/>
    </location>
</feature>
<dbReference type="AlphaFoldDB" id="A0A7Z6UT68"/>
<evidence type="ECO:0000259" key="2">
    <source>
        <dbReference type="PROSITE" id="PS50943"/>
    </source>
</evidence>
<sequence>MTSVRSYSLYTVEPDWATWLYPRLWGFFMSLKLALAAVLRTLRRRGRHSQESLNYGSSRTYMFRLEKGASTVTLDKLESICAGLEISPLTFLALTLSAKSGDSTQMLLQRVQAELDEFEHSGGGEVLKAEVAAGAVVERRPGKPVDPEKLKKVLQCKAEGMSQKMASEMLGIPKQTVHDLWRRDAE</sequence>
<feature type="transmembrane region" description="Helical" evidence="1">
    <location>
        <begin position="20"/>
        <end position="39"/>
    </location>
</feature>
<keyword evidence="1" id="KW-1133">Transmembrane helix</keyword>
<dbReference type="PROSITE" id="PS50943">
    <property type="entry name" value="HTH_CROC1"/>
    <property type="match status" value="1"/>
</dbReference>
<reference evidence="3 4" key="1">
    <citation type="submission" date="2018-08" db="EMBL/GenBank/DDBJ databases">
        <title>Recombination of ecologically and evolutionarily significant loci maintains genetic cohesion in the Pseudomonas syringae species complex.</title>
        <authorList>
            <person name="Dillon M."/>
            <person name="Thakur S."/>
            <person name="Almeida R.N.D."/>
            <person name="Weir B.S."/>
            <person name="Guttman D.S."/>
        </authorList>
    </citation>
    <scope>NUCLEOTIDE SEQUENCE [LARGE SCALE GENOMIC DNA]</scope>
    <source>
        <strain evidence="3 4">1449B</strain>
    </source>
</reference>
<dbReference type="Gene3D" id="1.10.260.40">
    <property type="entry name" value="lambda repressor-like DNA-binding domains"/>
    <property type="match status" value="1"/>
</dbReference>
<evidence type="ECO:0000313" key="3">
    <source>
        <dbReference type="EMBL" id="RMU85502.1"/>
    </source>
</evidence>
<evidence type="ECO:0000313" key="4">
    <source>
        <dbReference type="Proteomes" id="UP000267078"/>
    </source>
</evidence>
<dbReference type="InterPro" id="IPR001387">
    <property type="entry name" value="Cro/C1-type_HTH"/>
</dbReference>
<protein>
    <recommendedName>
        <fullName evidence="2">HTH cro/C1-type domain-containing protein</fullName>
    </recommendedName>
</protein>
<name>A0A7Z6UT68_PSESH</name>
<dbReference type="Proteomes" id="UP000267078">
    <property type="component" value="Unassembled WGS sequence"/>
</dbReference>
<dbReference type="InterPro" id="IPR010982">
    <property type="entry name" value="Lambda_DNA-bd_dom_sf"/>
</dbReference>